<dbReference type="EMBL" id="CP054836">
    <property type="protein sequence ID" value="QKV17376.1"/>
    <property type="molecule type" value="Genomic_DNA"/>
</dbReference>
<accession>A0A6N1V8S2</accession>
<evidence type="ECO:0000259" key="1">
    <source>
        <dbReference type="Pfam" id="PF01738"/>
    </source>
</evidence>
<keyword evidence="2" id="KW-0378">Hydrolase</keyword>
<dbReference type="Proteomes" id="UP000509367">
    <property type="component" value="Chromosome"/>
</dbReference>
<dbReference type="InterPro" id="IPR051049">
    <property type="entry name" value="Dienelactone_hydrolase-like"/>
</dbReference>
<evidence type="ECO:0000313" key="2">
    <source>
        <dbReference type="EMBL" id="QKV17376.1"/>
    </source>
</evidence>
<protein>
    <submittedName>
        <fullName evidence="2">Dienelactone hydrolase family protein</fullName>
    </submittedName>
</protein>
<dbReference type="PANTHER" id="PTHR46623:SF6">
    <property type="entry name" value="ALPHA_BETA-HYDROLASES SUPERFAMILY PROTEIN"/>
    <property type="match status" value="1"/>
</dbReference>
<dbReference type="Pfam" id="PF01738">
    <property type="entry name" value="DLH"/>
    <property type="match status" value="1"/>
</dbReference>
<evidence type="ECO:0000313" key="3">
    <source>
        <dbReference type="Proteomes" id="UP000509367"/>
    </source>
</evidence>
<keyword evidence="3" id="KW-1185">Reference proteome</keyword>
<proteinExistence type="predicted"/>
<dbReference type="InterPro" id="IPR029058">
    <property type="entry name" value="AB_hydrolase_fold"/>
</dbReference>
<reference evidence="2 3" key="1">
    <citation type="submission" date="2020-06" db="EMBL/GenBank/DDBJ databases">
        <title>Oricola thermophila sp. nov. isolated from a tidal sediments.</title>
        <authorList>
            <person name="Kwon K.K."/>
            <person name="Yang S.-H."/>
            <person name="Park M.-J."/>
        </authorList>
    </citation>
    <scope>NUCLEOTIDE SEQUENCE [LARGE SCALE GENOMIC DNA]</scope>
    <source>
        <strain evidence="2 3">MEBiC13590</strain>
    </source>
</reference>
<gene>
    <name evidence="2" type="ORF">HTY61_02290</name>
</gene>
<dbReference type="Gene3D" id="3.40.50.1820">
    <property type="entry name" value="alpha/beta hydrolase"/>
    <property type="match status" value="1"/>
</dbReference>
<dbReference type="GO" id="GO:0016787">
    <property type="term" value="F:hydrolase activity"/>
    <property type="evidence" value="ECO:0007669"/>
    <property type="project" value="UniProtKB-KW"/>
</dbReference>
<dbReference type="RefSeq" id="WP_175275272.1">
    <property type="nucleotide sequence ID" value="NZ_CP054836.1"/>
</dbReference>
<dbReference type="SUPFAM" id="SSF53474">
    <property type="entry name" value="alpha/beta-Hydrolases"/>
    <property type="match status" value="1"/>
</dbReference>
<dbReference type="KEGG" id="orm:HTY61_02290"/>
<dbReference type="AlphaFoldDB" id="A0A6N1V8S2"/>
<dbReference type="PANTHER" id="PTHR46623">
    <property type="entry name" value="CARBOXYMETHYLENEBUTENOLIDASE-RELATED"/>
    <property type="match status" value="1"/>
</dbReference>
<feature type="domain" description="Dienelactone hydrolase" evidence="1">
    <location>
        <begin position="15"/>
        <end position="220"/>
    </location>
</feature>
<dbReference type="InterPro" id="IPR002925">
    <property type="entry name" value="Dienelactn_hydro"/>
</dbReference>
<name>A0A6N1V8S2_9HYPH</name>
<organism evidence="2 3">
    <name type="scientific">Oricola thermophila</name>
    <dbReference type="NCBI Taxonomy" id="2742145"/>
    <lineage>
        <taxon>Bacteria</taxon>
        <taxon>Pseudomonadati</taxon>
        <taxon>Pseudomonadota</taxon>
        <taxon>Alphaproteobacteria</taxon>
        <taxon>Hyphomicrobiales</taxon>
        <taxon>Ahrensiaceae</taxon>
        <taxon>Oricola</taxon>
    </lineage>
</organism>
<sequence>MPKITLTASDGHTLGAYRADPAGSPRGGVVVIQEIFGVNSHIRSICDRLAADGYAAIAPALFDRTERDFESGYSPEEVERARGFIADPDFDAFLRDTDAARAALADAGKVGIVGFCLGGSVAFAAATRLEGFSAAVGFYGGRIAGMADEKPRIPTQLHYGAEDPSIPTSNVETVKAKRPDVEIFVYEGAGHGFNCDARPSYHPEAAKLAWGRTMDFLAAHVG</sequence>